<sequence length="252" mass="26771">MNRKIALITGGSRGLGRNMALHLAQRGMDLILTYHSRHDEAESIAAEVRALGAQVAVLQLDVGDSSRFAGFAAEVSTLLEREWQRPHFDALVNNAGTGLHAAFVDTTEAQFDELFRIHLKAPYFLTQALLPSLADGGRILNISSGLARFSLPGSSAYAVMKGGVEVLSRYLAKELGSRGIRVNTLAPGAIETDFSGGMVRDNPAINQMVAAQTALGRVGLPDDIGPVVASLLADDSGWITGQRIEASGGMFL</sequence>
<protein>
    <submittedName>
        <fullName evidence="4">SDR family NAD(P)-dependent oxidoreductase</fullName>
        <ecNumber evidence="4">1.1.1.-</ecNumber>
    </submittedName>
</protein>
<dbReference type="EC" id="1.1.1.-" evidence="4"/>
<gene>
    <name evidence="4" type="ORF">ACFOSS_05375</name>
</gene>
<evidence type="ECO:0000256" key="2">
    <source>
        <dbReference type="ARBA" id="ARBA00023002"/>
    </source>
</evidence>
<dbReference type="PANTHER" id="PTHR43639:SF1">
    <property type="entry name" value="SHORT-CHAIN DEHYDROGENASE_REDUCTASE FAMILY PROTEIN"/>
    <property type="match status" value="1"/>
</dbReference>
<dbReference type="InterPro" id="IPR057326">
    <property type="entry name" value="KR_dom"/>
</dbReference>
<dbReference type="RefSeq" id="WP_377151105.1">
    <property type="nucleotide sequence ID" value="NZ_JBHSAF010000003.1"/>
</dbReference>
<dbReference type="InterPro" id="IPR002347">
    <property type="entry name" value="SDR_fam"/>
</dbReference>
<dbReference type="PRINTS" id="PR00080">
    <property type="entry name" value="SDRFAMILY"/>
</dbReference>
<dbReference type="EMBL" id="JBHSAF010000003">
    <property type="protein sequence ID" value="MFC3912893.1"/>
    <property type="molecule type" value="Genomic_DNA"/>
</dbReference>
<feature type="domain" description="Ketoreductase" evidence="3">
    <location>
        <begin position="4"/>
        <end position="202"/>
    </location>
</feature>
<evidence type="ECO:0000313" key="4">
    <source>
        <dbReference type="EMBL" id="MFC3912893.1"/>
    </source>
</evidence>
<dbReference type="GO" id="GO:0016491">
    <property type="term" value="F:oxidoreductase activity"/>
    <property type="evidence" value="ECO:0007669"/>
    <property type="project" value="UniProtKB-KW"/>
</dbReference>
<organism evidence="4 5">
    <name type="scientific">Pseudaeromonas sharmana</name>
    <dbReference type="NCBI Taxonomy" id="328412"/>
    <lineage>
        <taxon>Bacteria</taxon>
        <taxon>Pseudomonadati</taxon>
        <taxon>Pseudomonadota</taxon>
        <taxon>Gammaproteobacteria</taxon>
        <taxon>Aeromonadales</taxon>
        <taxon>Aeromonadaceae</taxon>
        <taxon>Pseudaeromonas</taxon>
    </lineage>
</organism>
<dbReference type="InterPro" id="IPR036291">
    <property type="entry name" value="NAD(P)-bd_dom_sf"/>
</dbReference>
<evidence type="ECO:0000313" key="5">
    <source>
        <dbReference type="Proteomes" id="UP001595692"/>
    </source>
</evidence>
<keyword evidence="2 4" id="KW-0560">Oxidoreductase</keyword>
<keyword evidence="5" id="KW-1185">Reference proteome</keyword>
<dbReference type="Pfam" id="PF13561">
    <property type="entry name" value="adh_short_C2"/>
    <property type="match status" value="1"/>
</dbReference>
<dbReference type="SMART" id="SM00822">
    <property type="entry name" value="PKS_KR"/>
    <property type="match status" value="1"/>
</dbReference>
<evidence type="ECO:0000259" key="3">
    <source>
        <dbReference type="SMART" id="SM00822"/>
    </source>
</evidence>
<dbReference type="SUPFAM" id="SSF51735">
    <property type="entry name" value="NAD(P)-binding Rossmann-fold domains"/>
    <property type="match status" value="1"/>
</dbReference>
<dbReference type="Proteomes" id="UP001595692">
    <property type="component" value="Unassembled WGS sequence"/>
</dbReference>
<accession>A0ABV8CLG0</accession>
<comment type="similarity">
    <text evidence="1">Belongs to the short-chain dehydrogenases/reductases (SDR) family.</text>
</comment>
<dbReference type="Gene3D" id="3.40.50.720">
    <property type="entry name" value="NAD(P)-binding Rossmann-like Domain"/>
    <property type="match status" value="1"/>
</dbReference>
<evidence type="ECO:0000256" key="1">
    <source>
        <dbReference type="ARBA" id="ARBA00006484"/>
    </source>
</evidence>
<dbReference type="PRINTS" id="PR00081">
    <property type="entry name" value="GDHRDH"/>
</dbReference>
<proteinExistence type="inferred from homology"/>
<dbReference type="PANTHER" id="PTHR43639">
    <property type="entry name" value="OXIDOREDUCTASE, SHORT-CHAIN DEHYDROGENASE/REDUCTASE FAMILY (AFU_ORTHOLOGUE AFUA_5G02870)"/>
    <property type="match status" value="1"/>
</dbReference>
<reference evidence="5" key="1">
    <citation type="journal article" date="2019" name="Int. J. Syst. Evol. Microbiol.">
        <title>The Global Catalogue of Microorganisms (GCM) 10K type strain sequencing project: providing services to taxonomists for standard genome sequencing and annotation.</title>
        <authorList>
            <consortium name="The Broad Institute Genomics Platform"/>
            <consortium name="The Broad Institute Genome Sequencing Center for Infectious Disease"/>
            <person name="Wu L."/>
            <person name="Ma J."/>
        </authorList>
    </citation>
    <scope>NUCLEOTIDE SEQUENCE [LARGE SCALE GENOMIC DNA]</scope>
    <source>
        <strain evidence="5">CCUG 54939</strain>
    </source>
</reference>
<name>A0ABV8CLG0_9GAMM</name>
<comment type="caution">
    <text evidence="4">The sequence shown here is derived from an EMBL/GenBank/DDBJ whole genome shotgun (WGS) entry which is preliminary data.</text>
</comment>